<dbReference type="EMBL" id="JAJVDC020000097">
    <property type="protein sequence ID" value="KAL1625181.1"/>
    <property type="molecule type" value="Genomic_DNA"/>
</dbReference>
<feature type="compositionally biased region" description="Polar residues" evidence="3">
    <location>
        <begin position="234"/>
        <end position="244"/>
    </location>
</feature>
<evidence type="ECO:0000313" key="6">
    <source>
        <dbReference type="Proteomes" id="UP001521116"/>
    </source>
</evidence>
<keyword evidence="2" id="KW-0808">Transferase</keyword>
<dbReference type="Pfam" id="PF00132">
    <property type="entry name" value="Hexapep"/>
    <property type="match status" value="1"/>
</dbReference>
<dbReference type="CDD" id="cd03357">
    <property type="entry name" value="LbH_MAT_GAT"/>
    <property type="match status" value="1"/>
</dbReference>
<evidence type="ECO:0000259" key="4">
    <source>
        <dbReference type="SMART" id="SM01266"/>
    </source>
</evidence>
<feature type="region of interest" description="Disordered" evidence="3">
    <location>
        <begin position="230"/>
        <end position="249"/>
    </location>
</feature>
<dbReference type="Proteomes" id="UP001521116">
    <property type="component" value="Unassembled WGS sequence"/>
</dbReference>
<evidence type="ECO:0000256" key="2">
    <source>
        <dbReference type="ARBA" id="ARBA00022679"/>
    </source>
</evidence>
<gene>
    <name evidence="5" type="ORF">SLS56_007451</name>
</gene>
<dbReference type="InterPro" id="IPR051159">
    <property type="entry name" value="Hexapeptide_acetyltransf"/>
</dbReference>
<dbReference type="InterPro" id="IPR018357">
    <property type="entry name" value="Hexapep_transf_CS"/>
</dbReference>
<dbReference type="PANTHER" id="PTHR23416">
    <property type="entry name" value="SIALIC ACID SYNTHASE-RELATED"/>
    <property type="match status" value="1"/>
</dbReference>
<dbReference type="InterPro" id="IPR024688">
    <property type="entry name" value="Mac_dom"/>
</dbReference>
<dbReference type="SUPFAM" id="SSF51161">
    <property type="entry name" value="Trimeric LpxA-like enzymes"/>
    <property type="match status" value="1"/>
</dbReference>
<comment type="caution">
    <text evidence="5">The sequence shown here is derived from an EMBL/GenBank/DDBJ whole genome shotgun (WGS) entry which is preliminary data.</text>
</comment>
<feature type="domain" description="Maltose/galactoside acetyltransferase" evidence="4">
    <location>
        <begin position="11"/>
        <end position="62"/>
    </location>
</feature>
<reference evidence="5 6" key="1">
    <citation type="submission" date="2024-02" db="EMBL/GenBank/DDBJ databases">
        <title>De novo assembly and annotation of 12 fungi associated with fruit tree decline syndrome in Ontario, Canada.</title>
        <authorList>
            <person name="Sulman M."/>
            <person name="Ellouze W."/>
            <person name="Ilyukhin E."/>
        </authorList>
    </citation>
    <scope>NUCLEOTIDE SEQUENCE [LARGE SCALE GENOMIC DNA]</scope>
    <source>
        <strain evidence="5 6">M1-105</strain>
    </source>
</reference>
<evidence type="ECO:0000313" key="5">
    <source>
        <dbReference type="EMBL" id="KAL1625181.1"/>
    </source>
</evidence>
<dbReference type="Pfam" id="PF12464">
    <property type="entry name" value="Mac"/>
    <property type="match status" value="1"/>
</dbReference>
<sequence length="322" mass="34768">MSIVVDEAENRRKMARGELYHAFTPELTAARTRCQYACKRYTNAGEVPRRRLVELWRDPTQSSPLIPCLPRSIIGDTTPLPPPAPTPEEDEALFEDDPWVEGPIHFDYGTNVRLGKNVYLNFNCVILDTCLVTIGSRTLVGPNVSIYSGTHPLDPLVRNGTRGPELGGEVHVGEDCWLGGNVIILPGVTIGRGSTVGAGSVVTKSIPPFHVVAGNPARILRKIETLADPEQAAAAQSSGGTDSPSGRGGVLTAQEAVRGMKMASKSAEDQRHGAEIAMREQAEDLEKENPVDEEKFWRSFAASEKDAAEAGAFGRKRKESGA</sequence>
<feature type="compositionally biased region" description="Basic and acidic residues" evidence="3">
    <location>
        <begin position="266"/>
        <end position="293"/>
    </location>
</feature>
<dbReference type="PANTHER" id="PTHR23416:SF54">
    <property type="entry name" value="ACETYLTRANSFERASE, CYSE_LACA_LPXA_NODL FAMILY (AFU_ORTHOLOGUE AFUA_2G08430)-RELATED"/>
    <property type="match status" value="1"/>
</dbReference>
<protein>
    <recommendedName>
        <fullName evidence="4">Maltose/galactoside acetyltransferase domain-containing protein</fullName>
    </recommendedName>
</protein>
<accession>A0ABR3SMZ2</accession>
<dbReference type="Gene3D" id="2.160.10.10">
    <property type="entry name" value="Hexapeptide repeat proteins"/>
    <property type="match status" value="1"/>
</dbReference>
<keyword evidence="6" id="KW-1185">Reference proteome</keyword>
<organism evidence="5 6">
    <name type="scientific">Neofusicoccum ribis</name>
    <dbReference type="NCBI Taxonomy" id="45134"/>
    <lineage>
        <taxon>Eukaryota</taxon>
        <taxon>Fungi</taxon>
        <taxon>Dikarya</taxon>
        <taxon>Ascomycota</taxon>
        <taxon>Pezizomycotina</taxon>
        <taxon>Dothideomycetes</taxon>
        <taxon>Dothideomycetes incertae sedis</taxon>
        <taxon>Botryosphaeriales</taxon>
        <taxon>Botryosphaeriaceae</taxon>
        <taxon>Neofusicoccum</taxon>
    </lineage>
</organism>
<proteinExistence type="inferred from homology"/>
<dbReference type="SMART" id="SM01266">
    <property type="entry name" value="Mac"/>
    <property type="match status" value="1"/>
</dbReference>
<dbReference type="InterPro" id="IPR001451">
    <property type="entry name" value="Hexapep"/>
</dbReference>
<feature type="region of interest" description="Disordered" evidence="3">
    <location>
        <begin position="259"/>
        <end position="293"/>
    </location>
</feature>
<dbReference type="InterPro" id="IPR011004">
    <property type="entry name" value="Trimer_LpxA-like_sf"/>
</dbReference>
<dbReference type="PROSITE" id="PS00101">
    <property type="entry name" value="HEXAPEP_TRANSFERASES"/>
    <property type="match status" value="1"/>
</dbReference>
<name>A0ABR3SMZ2_9PEZI</name>
<evidence type="ECO:0000256" key="1">
    <source>
        <dbReference type="ARBA" id="ARBA00007274"/>
    </source>
</evidence>
<comment type="similarity">
    <text evidence="1">Belongs to the transferase hexapeptide repeat family.</text>
</comment>
<evidence type="ECO:0000256" key="3">
    <source>
        <dbReference type="SAM" id="MobiDB-lite"/>
    </source>
</evidence>